<name>A0A0C9XKV1_9AGAR</name>
<dbReference type="HOGENOM" id="CLU_1354815_0_0_1"/>
<keyword evidence="3" id="KW-1185">Reference proteome</keyword>
<evidence type="ECO:0000313" key="3">
    <source>
        <dbReference type="Proteomes" id="UP000054477"/>
    </source>
</evidence>
<proteinExistence type="predicted"/>
<feature type="transmembrane region" description="Helical" evidence="1">
    <location>
        <begin position="12"/>
        <end position="33"/>
    </location>
</feature>
<feature type="transmembrane region" description="Helical" evidence="1">
    <location>
        <begin position="153"/>
        <end position="173"/>
    </location>
</feature>
<keyword evidence="1" id="KW-0472">Membrane</keyword>
<protein>
    <submittedName>
        <fullName evidence="2">Uncharacterized protein</fullName>
    </submittedName>
</protein>
<reference evidence="3" key="2">
    <citation type="submission" date="2015-01" db="EMBL/GenBank/DDBJ databases">
        <title>Evolutionary Origins and Diversification of the Mycorrhizal Mutualists.</title>
        <authorList>
            <consortium name="DOE Joint Genome Institute"/>
            <consortium name="Mycorrhizal Genomics Consortium"/>
            <person name="Kohler A."/>
            <person name="Kuo A."/>
            <person name="Nagy L.G."/>
            <person name="Floudas D."/>
            <person name="Copeland A."/>
            <person name="Barry K.W."/>
            <person name="Cichocki N."/>
            <person name="Veneault-Fourrey C."/>
            <person name="LaButti K."/>
            <person name="Lindquist E.A."/>
            <person name="Lipzen A."/>
            <person name="Lundell T."/>
            <person name="Morin E."/>
            <person name="Murat C."/>
            <person name="Riley R."/>
            <person name="Ohm R."/>
            <person name="Sun H."/>
            <person name="Tunlid A."/>
            <person name="Henrissat B."/>
            <person name="Grigoriev I.V."/>
            <person name="Hibbett D.S."/>
            <person name="Martin F."/>
        </authorList>
    </citation>
    <scope>NUCLEOTIDE SEQUENCE [LARGE SCALE GENOMIC DNA]</scope>
    <source>
        <strain evidence="3">LaAM-08-1</strain>
    </source>
</reference>
<dbReference type="AlphaFoldDB" id="A0A0C9XKV1"/>
<feature type="transmembrane region" description="Helical" evidence="1">
    <location>
        <begin position="102"/>
        <end position="121"/>
    </location>
</feature>
<keyword evidence="1" id="KW-1133">Transmembrane helix</keyword>
<gene>
    <name evidence="2" type="ORF">K443DRAFT_538114</name>
</gene>
<sequence>MPVQRYKTQLVLWIAGPLGISVVALCNLSYFAAASKEKSLVLVALWFLYCSRTSGARGRGDCCLDLWLCQRSFHIVLTGKGQSSARSGEYPPIQQGVGFKPAVWNSISRINFVSTFIVILVRPPLTSYFSPLDWTICIIVVFALSSGAAYNVISYPFVVINAIISFGPVYFSWRSLTSRDSSSPIPYPTAGLLIPERRPKRC</sequence>
<dbReference type="EMBL" id="KN838596">
    <property type="protein sequence ID" value="KIK02149.1"/>
    <property type="molecule type" value="Genomic_DNA"/>
</dbReference>
<organism evidence="2 3">
    <name type="scientific">Laccaria amethystina LaAM-08-1</name>
    <dbReference type="NCBI Taxonomy" id="1095629"/>
    <lineage>
        <taxon>Eukaryota</taxon>
        <taxon>Fungi</taxon>
        <taxon>Dikarya</taxon>
        <taxon>Basidiomycota</taxon>
        <taxon>Agaricomycotina</taxon>
        <taxon>Agaricomycetes</taxon>
        <taxon>Agaricomycetidae</taxon>
        <taxon>Agaricales</taxon>
        <taxon>Agaricineae</taxon>
        <taxon>Hydnangiaceae</taxon>
        <taxon>Laccaria</taxon>
    </lineage>
</organism>
<reference evidence="2 3" key="1">
    <citation type="submission" date="2014-04" db="EMBL/GenBank/DDBJ databases">
        <authorList>
            <consortium name="DOE Joint Genome Institute"/>
            <person name="Kuo A."/>
            <person name="Kohler A."/>
            <person name="Nagy L.G."/>
            <person name="Floudas D."/>
            <person name="Copeland A."/>
            <person name="Barry K.W."/>
            <person name="Cichocki N."/>
            <person name="Veneault-Fourrey C."/>
            <person name="LaButti K."/>
            <person name="Lindquist E.A."/>
            <person name="Lipzen A."/>
            <person name="Lundell T."/>
            <person name="Morin E."/>
            <person name="Murat C."/>
            <person name="Sun H."/>
            <person name="Tunlid A."/>
            <person name="Henrissat B."/>
            <person name="Grigoriev I.V."/>
            <person name="Hibbett D.S."/>
            <person name="Martin F."/>
            <person name="Nordberg H.P."/>
            <person name="Cantor M.N."/>
            <person name="Hua S.X."/>
        </authorList>
    </citation>
    <scope>NUCLEOTIDE SEQUENCE [LARGE SCALE GENOMIC DNA]</scope>
    <source>
        <strain evidence="2 3">LaAM-08-1</strain>
    </source>
</reference>
<keyword evidence="1" id="KW-0812">Transmembrane</keyword>
<evidence type="ECO:0000313" key="2">
    <source>
        <dbReference type="EMBL" id="KIK02149.1"/>
    </source>
</evidence>
<dbReference type="Proteomes" id="UP000054477">
    <property type="component" value="Unassembled WGS sequence"/>
</dbReference>
<accession>A0A0C9XKV1</accession>
<evidence type="ECO:0000256" key="1">
    <source>
        <dbReference type="SAM" id="Phobius"/>
    </source>
</evidence>